<evidence type="ECO:0000256" key="7">
    <source>
        <dbReference type="ARBA" id="ARBA00023294"/>
    </source>
</evidence>
<accession>A0A7N0UT73</accession>
<feature type="transmembrane region" description="Helical" evidence="10">
    <location>
        <begin position="392"/>
        <end position="415"/>
    </location>
</feature>
<feature type="transmembrane region" description="Helical" evidence="10">
    <location>
        <begin position="46"/>
        <end position="64"/>
    </location>
</feature>
<keyword evidence="12" id="KW-1185">Reference proteome</keyword>
<evidence type="ECO:0000256" key="2">
    <source>
        <dbReference type="ARBA" id="ARBA00022448"/>
    </source>
</evidence>
<feature type="transmembrane region" description="Helical" evidence="10">
    <location>
        <begin position="325"/>
        <end position="347"/>
    </location>
</feature>
<evidence type="ECO:0000256" key="6">
    <source>
        <dbReference type="ARBA" id="ARBA00023136"/>
    </source>
</evidence>
<dbReference type="Gramene" id="Kaladp0084s0069.1.v1.1">
    <property type="protein sequence ID" value="Kaladp0084s0069.1.v1.1"/>
    <property type="gene ID" value="Kaladp0084s0069.v1.1"/>
</dbReference>
<feature type="transmembrane region" description="Helical" evidence="10">
    <location>
        <begin position="70"/>
        <end position="94"/>
    </location>
</feature>
<keyword evidence="6 10" id="KW-0472">Membrane</keyword>
<feature type="transmembrane region" description="Helical" evidence="10">
    <location>
        <begin position="6"/>
        <end position="26"/>
    </location>
</feature>
<evidence type="ECO:0000256" key="9">
    <source>
        <dbReference type="ARBA" id="ARBA00025752"/>
    </source>
</evidence>
<feature type="transmembrane region" description="Helical" evidence="10">
    <location>
        <begin position="359"/>
        <end position="380"/>
    </location>
</feature>
<evidence type="ECO:0000256" key="8">
    <source>
        <dbReference type="ARBA" id="ARBA00025100"/>
    </source>
</evidence>
<evidence type="ECO:0000256" key="1">
    <source>
        <dbReference type="ARBA" id="ARBA00004477"/>
    </source>
</evidence>
<evidence type="ECO:0000313" key="12">
    <source>
        <dbReference type="Proteomes" id="UP000594263"/>
    </source>
</evidence>
<dbReference type="PANTHER" id="PTHR31651:SF3">
    <property type="entry name" value="PROTEIN PIN-LIKES 7"/>
    <property type="match status" value="1"/>
</dbReference>
<dbReference type="InterPro" id="IPR004776">
    <property type="entry name" value="Mem_transp_PIN-like"/>
</dbReference>
<dbReference type="InterPro" id="IPR045033">
    <property type="entry name" value="PILS1/3/4/5/7"/>
</dbReference>
<keyword evidence="2" id="KW-0813">Transport</keyword>
<dbReference type="GO" id="GO:0080162">
    <property type="term" value="P:endoplasmic reticulum to cytosol auxin transport"/>
    <property type="evidence" value="ECO:0007669"/>
    <property type="project" value="InterPro"/>
</dbReference>
<reference evidence="11" key="1">
    <citation type="submission" date="2021-01" db="UniProtKB">
        <authorList>
            <consortium name="EnsemblPlants"/>
        </authorList>
    </citation>
    <scope>IDENTIFICATION</scope>
</reference>
<keyword evidence="5 10" id="KW-1133">Transmembrane helix</keyword>
<dbReference type="GO" id="GO:0009734">
    <property type="term" value="P:auxin-activated signaling pathway"/>
    <property type="evidence" value="ECO:0007669"/>
    <property type="project" value="UniProtKB-KW"/>
</dbReference>
<proteinExistence type="inferred from homology"/>
<keyword evidence="7" id="KW-0927">Auxin signaling pathway</keyword>
<protein>
    <submittedName>
        <fullName evidence="11">Uncharacterized protein</fullName>
    </submittedName>
</protein>
<feature type="transmembrane region" description="Helical" evidence="10">
    <location>
        <begin position="106"/>
        <end position="127"/>
    </location>
</feature>
<dbReference type="Pfam" id="PF03547">
    <property type="entry name" value="Mem_trans"/>
    <property type="match status" value="1"/>
</dbReference>
<name>A0A7N0UT73_KALFE</name>
<dbReference type="GO" id="GO:0005789">
    <property type="term" value="C:endoplasmic reticulum membrane"/>
    <property type="evidence" value="ECO:0007669"/>
    <property type="project" value="UniProtKB-SubCell"/>
</dbReference>
<evidence type="ECO:0000256" key="5">
    <source>
        <dbReference type="ARBA" id="ARBA00022989"/>
    </source>
</evidence>
<sequence length="417" mass="45606">MGFLSFLEVALMPIIEVLIITTLGAYMGTGHSNLLPADARKSLNKIVFMVFTPAIMFASLVKTVTLEDIISWWFMPVNIGLTFLFGGLFGWILVKIMKPEPYLQGLVIAMSSAGNLGNLLLIIVHAICREKGSPFGDGHVCSAVGLSYASFSMAVGGFYIWTYSFNLIKKSAVEYETYKESLEKLPIKDSDESAKTPLLKAQNKDEGGIVFSTSRTFKQEQEKIIIRSPRCIPAEEKPKFWDLVKGVLHDIVEEIKAPPTLAAFAGLIFGAVGWLKNLLVGVEAPLRVIQSSIELLGEGTIPCITLILGGNLVQGLRSSKLKIPVIVGVIVIRYVILPVIGIGVVRAANSFGFLPSDPLYQYILLVQFTLPPAMTVGTMTQLVDVGQAECSVLFLWTYVVAAFALTAWSTVYMWILS</sequence>
<evidence type="ECO:0000313" key="11">
    <source>
        <dbReference type="EnsemblPlants" id="Kaladp0084s0069.1.v1.1"/>
    </source>
</evidence>
<dbReference type="EnsemblPlants" id="Kaladp0084s0069.1.v1.1">
    <property type="protein sequence ID" value="Kaladp0084s0069.1.v1.1"/>
    <property type="gene ID" value="Kaladp0084s0069.v1.1"/>
</dbReference>
<comment type="function">
    <text evidence="8">Involved in cellular auxin homeostasis by regulating auxin metabolism. Regulates intracellular auxin accumulation at the endoplasmic reticulum and thus auxin availability for nuclear auxin signaling.</text>
</comment>
<dbReference type="OMA" id="PAICKEN"/>
<dbReference type="Proteomes" id="UP000594263">
    <property type="component" value="Unplaced"/>
</dbReference>
<dbReference type="AlphaFoldDB" id="A0A7N0UT73"/>
<evidence type="ECO:0000256" key="3">
    <source>
        <dbReference type="ARBA" id="ARBA00022692"/>
    </source>
</evidence>
<feature type="transmembrane region" description="Helical" evidence="10">
    <location>
        <begin position="139"/>
        <end position="161"/>
    </location>
</feature>
<dbReference type="PANTHER" id="PTHR31651">
    <property type="match status" value="1"/>
</dbReference>
<comment type="similarity">
    <text evidence="9">Belongs to the auxin efflux carrier (TC 2.A.69.2) family.</text>
</comment>
<organism evidence="11 12">
    <name type="scientific">Kalanchoe fedtschenkoi</name>
    <name type="common">Lavender scallops</name>
    <name type="synonym">South American air plant</name>
    <dbReference type="NCBI Taxonomy" id="63787"/>
    <lineage>
        <taxon>Eukaryota</taxon>
        <taxon>Viridiplantae</taxon>
        <taxon>Streptophyta</taxon>
        <taxon>Embryophyta</taxon>
        <taxon>Tracheophyta</taxon>
        <taxon>Spermatophyta</taxon>
        <taxon>Magnoliopsida</taxon>
        <taxon>eudicotyledons</taxon>
        <taxon>Gunneridae</taxon>
        <taxon>Pentapetalae</taxon>
        <taxon>Saxifragales</taxon>
        <taxon>Crassulaceae</taxon>
        <taxon>Kalanchoe</taxon>
    </lineage>
</organism>
<keyword evidence="4" id="KW-0256">Endoplasmic reticulum</keyword>
<evidence type="ECO:0000256" key="10">
    <source>
        <dbReference type="SAM" id="Phobius"/>
    </source>
</evidence>
<evidence type="ECO:0000256" key="4">
    <source>
        <dbReference type="ARBA" id="ARBA00022824"/>
    </source>
</evidence>
<keyword evidence="3 10" id="KW-0812">Transmembrane</keyword>
<comment type="subcellular location">
    <subcellularLocation>
        <location evidence="1">Endoplasmic reticulum membrane</location>
        <topology evidence="1">Multi-pass membrane protein</topology>
    </subcellularLocation>
</comment>